<dbReference type="Proteomes" id="UP000077521">
    <property type="component" value="Unassembled WGS sequence"/>
</dbReference>
<feature type="compositionally biased region" description="Low complexity" evidence="1">
    <location>
        <begin position="222"/>
        <end position="231"/>
    </location>
</feature>
<feature type="compositionally biased region" description="Polar residues" evidence="1">
    <location>
        <begin position="47"/>
        <end position="66"/>
    </location>
</feature>
<comment type="caution">
    <text evidence="2">The sequence shown here is derived from an EMBL/GenBank/DDBJ whole genome shotgun (WGS) entry which is preliminary data.</text>
</comment>
<accession>A0A177SZL9</accession>
<reference evidence="2" key="1">
    <citation type="submission" date="2016-04" db="EMBL/GenBank/DDBJ databases">
        <authorList>
            <person name="Nguyen H.D."/>
            <person name="Samba Siva P."/>
            <person name="Cullis J."/>
            <person name="Levesque C.A."/>
            <person name="Hambleton S."/>
        </authorList>
    </citation>
    <scope>NUCLEOTIDE SEQUENCE</scope>
    <source>
        <strain evidence="2">DAOMC 236416</strain>
    </source>
</reference>
<feature type="region of interest" description="Disordered" evidence="1">
    <location>
        <begin position="222"/>
        <end position="264"/>
    </location>
</feature>
<feature type="compositionally biased region" description="Acidic residues" evidence="1">
    <location>
        <begin position="232"/>
        <end position="242"/>
    </location>
</feature>
<organism evidence="2 3">
    <name type="scientific">Tilletia indica</name>
    <dbReference type="NCBI Taxonomy" id="43049"/>
    <lineage>
        <taxon>Eukaryota</taxon>
        <taxon>Fungi</taxon>
        <taxon>Dikarya</taxon>
        <taxon>Basidiomycota</taxon>
        <taxon>Ustilaginomycotina</taxon>
        <taxon>Exobasidiomycetes</taxon>
        <taxon>Tilletiales</taxon>
        <taxon>Tilletiaceae</taxon>
        <taxon>Tilletia</taxon>
    </lineage>
</organism>
<evidence type="ECO:0000256" key="1">
    <source>
        <dbReference type="SAM" id="MobiDB-lite"/>
    </source>
</evidence>
<name>A0A177SZL9_9BASI</name>
<gene>
    <name evidence="2" type="ORF">A4X13_0g8853</name>
</gene>
<feature type="region of interest" description="Disordered" evidence="1">
    <location>
        <begin position="47"/>
        <end position="92"/>
    </location>
</feature>
<evidence type="ECO:0000313" key="2">
    <source>
        <dbReference type="EMBL" id="KAE8237264.1"/>
    </source>
</evidence>
<evidence type="ECO:0000313" key="3">
    <source>
        <dbReference type="Proteomes" id="UP000077521"/>
    </source>
</evidence>
<feature type="region of interest" description="Disordered" evidence="1">
    <location>
        <begin position="152"/>
        <end position="175"/>
    </location>
</feature>
<reference evidence="2" key="2">
    <citation type="journal article" date="2019" name="IMA Fungus">
        <title>Genome sequencing and comparison of five Tilletia species to identify candidate genes for the detection of regulated species infecting wheat.</title>
        <authorList>
            <person name="Nguyen H.D.T."/>
            <person name="Sultana T."/>
            <person name="Kesanakurti P."/>
            <person name="Hambleton S."/>
        </authorList>
    </citation>
    <scope>NUCLEOTIDE SEQUENCE</scope>
    <source>
        <strain evidence="2">DAOMC 236416</strain>
    </source>
</reference>
<dbReference type="EMBL" id="LWDF02001857">
    <property type="protein sequence ID" value="KAE8237264.1"/>
    <property type="molecule type" value="Genomic_DNA"/>
</dbReference>
<dbReference type="AlphaFoldDB" id="A0A177SZL9"/>
<protein>
    <submittedName>
        <fullName evidence="2">Uncharacterized protein</fullName>
    </submittedName>
</protein>
<keyword evidence="3" id="KW-1185">Reference proteome</keyword>
<feature type="compositionally biased region" description="Basic and acidic residues" evidence="1">
    <location>
        <begin position="254"/>
        <end position="263"/>
    </location>
</feature>
<sequence length="287" mass="30600">MIRLSTIHGVLRTLVEAPAQEAQDHQHHPHTALIVIAHSAQVYSSASTLPSPSQITQHTNKQNKLPNNGLFVPQPPPSTHTHTQEDEEGEDQLALSKVIPSLVGDERIRVLAGFATLLWREELMSDNPAVPLIASTELGLILVQPLTAGGSAAGTPFSTPNSPQQEDHFQHQHQHLYSATHSADTSTTTNTDGTLQQAQRRRAFSLRSSRLLLVLNSASPPIAPVPVSVQQEEGEGQEDESGADGGAPTEEDVGEPHIDDARSETLISVASAGAQYLGPALASLVQA</sequence>
<proteinExistence type="predicted"/>